<feature type="compositionally biased region" description="Low complexity" evidence="1">
    <location>
        <begin position="26"/>
        <end position="45"/>
    </location>
</feature>
<reference evidence="2 3" key="1">
    <citation type="submission" date="2019-06" db="EMBL/GenBank/DDBJ databases">
        <title>Genome Sequence of the Brown Rot Fungal Pathogen Monilinia fructicola.</title>
        <authorList>
            <person name="De Miccolis Angelini R.M."/>
            <person name="Landi L."/>
            <person name="Abate D."/>
            <person name="Pollastro S."/>
            <person name="Romanazzi G."/>
            <person name="Faretra F."/>
        </authorList>
    </citation>
    <scope>NUCLEOTIDE SEQUENCE [LARGE SCALE GENOMIC DNA]</scope>
    <source>
        <strain evidence="2 3">Mfrc123</strain>
    </source>
</reference>
<keyword evidence="3" id="KW-1185">Reference proteome</keyword>
<accession>A0A5M9JDV2</accession>
<dbReference type="AlphaFoldDB" id="A0A5M9JDV2"/>
<proteinExistence type="predicted"/>
<sequence>MNSKTRLPAHLAHLVRPVRQSISQSISQSVSPSVSQSVSQSVSSRSSRRSSSRTFVVSVFNFATHISIYSYTR</sequence>
<name>A0A5M9JDV2_MONFR</name>
<dbReference type="EMBL" id="VICG01000014">
    <property type="protein sequence ID" value="KAA8565375.1"/>
    <property type="molecule type" value="Genomic_DNA"/>
</dbReference>
<gene>
    <name evidence="2" type="ORF">EYC84_011082</name>
</gene>
<evidence type="ECO:0000256" key="1">
    <source>
        <dbReference type="SAM" id="MobiDB-lite"/>
    </source>
</evidence>
<protein>
    <submittedName>
        <fullName evidence="2">Uncharacterized protein</fullName>
    </submittedName>
</protein>
<dbReference type="Proteomes" id="UP000322873">
    <property type="component" value="Unassembled WGS sequence"/>
</dbReference>
<feature type="region of interest" description="Disordered" evidence="1">
    <location>
        <begin position="26"/>
        <end position="53"/>
    </location>
</feature>
<comment type="caution">
    <text evidence="2">The sequence shown here is derived from an EMBL/GenBank/DDBJ whole genome shotgun (WGS) entry which is preliminary data.</text>
</comment>
<organism evidence="2 3">
    <name type="scientific">Monilinia fructicola</name>
    <name type="common">Brown rot fungus</name>
    <name type="synonym">Ciboria fructicola</name>
    <dbReference type="NCBI Taxonomy" id="38448"/>
    <lineage>
        <taxon>Eukaryota</taxon>
        <taxon>Fungi</taxon>
        <taxon>Dikarya</taxon>
        <taxon>Ascomycota</taxon>
        <taxon>Pezizomycotina</taxon>
        <taxon>Leotiomycetes</taxon>
        <taxon>Helotiales</taxon>
        <taxon>Sclerotiniaceae</taxon>
        <taxon>Monilinia</taxon>
    </lineage>
</organism>
<evidence type="ECO:0000313" key="3">
    <source>
        <dbReference type="Proteomes" id="UP000322873"/>
    </source>
</evidence>
<evidence type="ECO:0000313" key="2">
    <source>
        <dbReference type="EMBL" id="KAA8565375.1"/>
    </source>
</evidence>